<organism evidence="2">
    <name type="scientific">Spirodela intermedia</name>
    <name type="common">Intermediate duckweed</name>
    <dbReference type="NCBI Taxonomy" id="51605"/>
    <lineage>
        <taxon>Eukaryota</taxon>
        <taxon>Viridiplantae</taxon>
        <taxon>Streptophyta</taxon>
        <taxon>Embryophyta</taxon>
        <taxon>Tracheophyta</taxon>
        <taxon>Spermatophyta</taxon>
        <taxon>Magnoliopsida</taxon>
        <taxon>Liliopsida</taxon>
        <taxon>Araceae</taxon>
        <taxon>Lemnoideae</taxon>
        <taxon>Spirodela</taxon>
    </lineage>
</organism>
<sequence length="36" mass="3989">MRPSIVCLSWRTRSTRVGSAKTTNPKPGAVPRSYRA</sequence>
<accession>A0A7I8IC62</accession>
<feature type="compositionally biased region" description="Polar residues" evidence="1">
    <location>
        <begin position="15"/>
        <end position="25"/>
    </location>
</feature>
<dbReference type="Proteomes" id="UP001189122">
    <property type="component" value="Unassembled WGS sequence"/>
</dbReference>
<feature type="region of interest" description="Disordered" evidence="1">
    <location>
        <begin position="15"/>
        <end position="36"/>
    </location>
</feature>
<proteinExistence type="predicted"/>
<evidence type="ECO:0000313" key="2">
    <source>
        <dbReference type="EMBL" id="CAA2615617.1"/>
    </source>
</evidence>
<name>A0A7I8IC62_SPIIN</name>
<gene>
    <name evidence="2" type="ORF">SI7747_02001870</name>
</gene>
<keyword evidence="3" id="KW-1185">Reference proteome</keyword>
<evidence type="ECO:0000313" key="3">
    <source>
        <dbReference type="Proteomes" id="UP001189122"/>
    </source>
</evidence>
<dbReference type="AlphaFoldDB" id="A0A7I8IC62"/>
<protein>
    <submittedName>
        <fullName evidence="2">Uncharacterized protein</fullName>
    </submittedName>
</protein>
<reference evidence="2 3" key="1">
    <citation type="submission" date="2019-12" db="EMBL/GenBank/DDBJ databases">
        <authorList>
            <person name="Scholz U."/>
            <person name="Mascher M."/>
            <person name="Fiebig A."/>
        </authorList>
    </citation>
    <scope>NUCLEOTIDE SEQUENCE</scope>
</reference>
<evidence type="ECO:0000256" key="1">
    <source>
        <dbReference type="SAM" id="MobiDB-lite"/>
    </source>
</evidence>
<dbReference type="EMBL" id="LR743589">
    <property type="protein sequence ID" value="CAA2615617.1"/>
    <property type="molecule type" value="Genomic_DNA"/>
</dbReference>
<dbReference type="EMBL" id="CACRZD030000002">
    <property type="protein sequence ID" value="CAA6655330.1"/>
    <property type="molecule type" value="Genomic_DNA"/>
</dbReference>